<dbReference type="InterPro" id="IPR020103">
    <property type="entry name" value="PsdUridine_synth_cat_dom_sf"/>
</dbReference>
<evidence type="ECO:0000256" key="3">
    <source>
        <dbReference type="ARBA" id="ARBA00022694"/>
    </source>
</evidence>
<dbReference type="HAMAP" id="MF_01080">
    <property type="entry name" value="TruB_bact"/>
    <property type="match status" value="1"/>
</dbReference>
<keyword evidence="4 5" id="KW-0413">Isomerase</keyword>
<gene>
    <name evidence="5 7" type="primary">truB</name>
    <name evidence="7" type="ORF">COT99_03200</name>
</gene>
<evidence type="ECO:0000256" key="2">
    <source>
        <dbReference type="ARBA" id="ARBA00005642"/>
    </source>
</evidence>
<dbReference type="NCBIfam" id="TIGR00431">
    <property type="entry name" value="TruB"/>
    <property type="match status" value="1"/>
</dbReference>
<dbReference type="GO" id="GO:1990481">
    <property type="term" value="P:mRNA pseudouridine synthesis"/>
    <property type="evidence" value="ECO:0007669"/>
    <property type="project" value="TreeGrafter"/>
</dbReference>
<comment type="function">
    <text evidence="5">Responsible for synthesis of pseudouridine from uracil-55 in the psi GC loop of transfer RNAs.</text>
</comment>
<evidence type="ECO:0000259" key="6">
    <source>
        <dbReference type="Pfam" id="PF01509"/>
    </source>
</evidence>
<comment type="catalytic activity">
    <reaction evidence="1 5">
        <text>uridine(55) in tRNA = pseudouridine(55) in tRNA</text>
        <dbReference type="Rhea" id="RHEA:42532"/>
        <dbReference type="Rhea" id="RHEA-COMP:10101"/>
        <dbReference type="Rhea" id="RHEA-COMP:10102"/>
        <dbReference type="ChEBI" id="CHEBI:65314"/>
        <dbReference type="ChEBI" id="CHEBI:65315"/>
        <dbReference type="EC" id="5.4.99.25"/>
    </reaction>
</comment>
<evidence type="ECO:0000256" key="4">
    <source>
        <dbReference type="ARBA" id="ARBA00023235"/>
    </source>
</evidence>
<evidence type="ECO:0000256" key="5">
    <source>
        <dbReference type="HAMAP-Rule" id="MF_01080"/>
    </source>
</evidence>
<sequence length="224" mass="25117">MSDIFAVYKPKGPTSRQVLNQIQKITRSRKVGHAGTLDPLAEGVLVVGIGREATKQLATAVQKEKEYLAKIRLGMISSTDDEEGIKKYEGTGQCPVRTENIEKVIKKFVGKIMQTPPVYSAVKIKGREAYKRARKGEEVKMRPRAVEIKKIEILKYKWPYLEIKVVTGPGVYIRSLARDIGRELKTGGYLAGLIRTRVGEFDIKKAVEIDKIGICNFMQNPVII</sequence>
<dbReference type="EMBL" id="PFAR01000038">
    <property type="protein sequence ID" value="PIR92998.1"/>
    <property type="molecule type" value="Genomic_DNA"/>
</dbReference>
<name>A0A2H0V1S5_9BACT</name>
<comment type="caution">
    <text evidence="7">The sequence shown here is derived from an EMBL/GenBank/DDBJ whole genome shotgun (WGS) entry which is preliminary data.</text>
</comment>
<dbReference type="Gene3D" id="3.30.2350.10">
    <property type="entry name" value="Pseudouridine synthase"/>
    <property type="match status" value="1"/>
</dbReference>
<dbReference type="PANTHER" id="PTHR13767:SF2">
    <property type="entry name" value="PSEUDOURIDYLATE SYNTHASE TRUB1"/>
    <property type="match status" value="1"/>
</dbReference>
<dbReference type="EC" id="5.4.99.25" evidence="5"/>
<dbReference type="InterPro" id="IPR002501">
    <property type="entry name" value="PsdUridine_synth_N"/>
</dbReference>
<dbReference type="InterPro" id="IPR014780">
    <property type="entry name" value="tRNA_psdUridine_synth_TruB"/>
</dbReference>
<organism evidence="7 8">
    <name type="scientific">Candidatus Falkowbacteria bacterium CG10_big_fil_rev_8_21_14_0_10_43_10</name>
    <dbReference type="NCBI Taxonomy" id="1974567"/>
    <lineage>
        <taxon>Bacteria</taxon>
        <taxon>Candidatus Falkowiibacteriota</taxon>
    </lineage>
</organism>
<reference evidence="8" key="1">
    <citation type="submission" date="2017-09" db="EMBL/GenBank/DDBJ databases">
        <title>Depth-based differentiation of microbial function through sediment-hosted aquifers and enrichment of novel symbionts in the deep terrestrial subsurface.</title>
        <authorList>
            <person name="Probst A.J."/>
            <person name="Ladd B."/>
            <person name="Jarett J.K."/>
            <person name="Geller-Mcgrath D.E."/>
            <person name="Sieber C.M.K."/>
            <person name="Emerson J.B."/>
            <person name="Anantharaman K."/>
            <person name="Thomas B.C."/>
            <person name="Malmstrom R."/>
            <person name="Stieglmeier M."/>
            <person name="Klingl A."/>
            <person name="Woyke T."/>
            <person name="Ryan C.M."/>
            <person name="Banfield J.F."/>
        </authorList>
    </citation>
    <scope>NUCLEOTIDE SEQUENCE [LARGE SCALE GENOMIC DNA]</scope>
</reference>
<comment type="similarity">
    <text evidence="2 5">Belongs to the pseudouridine synthase TruB family. Type 1 subfamily.</text>
</comment>
<feature type="active site" description="Nucleophile" evidence="5">
    <location>
        <position position="38"/>
    </location>
</feature>
<proteinExistence type="inferred from homology"/>
<evidence type="ECO:0000256" key="1">
    <source>
        <dbReference type="ARBA" id="ARBA00000385"/>
    </source>
</evidence>
<dbReference type="GO" id="GO:0031119">
    <property type="term" value="P:tRNA pseudouridine synthesis"/>
    <property type="evidence" value="ECO:0007669"/>
    <property type="project" value="UniProtKB-UniRule"/>
</dbReference>
<dbReference type="Proteomes" id="UP000228626">
    <property type="component" value="Unassembled WGS sequence"/>
</dbReference>
<dbReference type="AlphaFoldDB" id="A0A2H0V1S5"/>
<dbReference type="Pfam" id="PF01509">
    <property type="entry name" value="TruB_N"/>
    <property type="match status" value="1"/>
</dbReference>
<dbReference type="GO" id="GO:0003723">
    <property type="term" value="F:RNA binding"/>
    <property type="evidence" value="ECO:0007669"/>
    <property type="project" value="InterPro"/>
</dbReference>
<evidence type="ECO:0000313" key="8">
    <source>
        <dbReference type="Proteomes" id="UP000228626"/>
    </source>
</evidence>
<dbReference type="GO" id="GO:0160148">
    <property type="term" value="F:tRNA pseudouridine(55) synthase activity"/>
    <property type="evidence" value="ECO:0007669"/>
    <property type="project" value="UniProtKB-EC"/>
</dbReference>
<feature type="domain" description="Pseudouridine synthase II N-terminal" evidence="6">
    <location>
        <begin position="24"/>
        <end position="173"/>
    </location>
</feature>
<protein>
    <recommendedName>
        <fullName evidence="5">tRNA pseudouridine synthase B</fullName>
        <ecNumber evidence="5">5.4.99.25</ecNumber>
    </recommendedName>
    <alternativeName>
        <fullName evidence="5">tRNA pseudouridine(55) synthase</fullName>
        <shortName evidence="5">Psi55 synthase</shortName>
    </alternativeName>
    <alternativeName>
        <fullName evidence="5">tRNA pseudouridylate synthase</fullName>
    </alternativeName>
    <alternativeName>
        <fullName evidence="5">tRNA-uridine isomerase</fullName>
    </alternativeName>
</protein>
<keyword evidence="3 5" id="KW-0819">tRNA processing</keyword>
<dbReference type="PANTHER" id="PTHR13767">
    <property type="entry name" value="TRNA-PSEUDOURIDINE SYNTHASE"/>
    <property type="match status" value="1"/>
</dbReference>
<accession>A0A2H0V1S5</accession>
<evidence type="ECO:0000313" key="7">
    <source>
        <dbReference type="EMBL" id="PIR92998.1"/>
    </source>
</evidence>
<dbReference type="SUPFAM" id="SSF55120">
    <property type="entry name" value="Pseudouridine synthase"/>
    <property type="match status" value="1"/>
</dbReference>
<dbReference type="CDD" id="cd02573">
    <property type="entry name" value="PseudoU_synth_EcTruB"/>
    <property type="match status" value="1"/>
</dbReference>